<organism evidence="1 2">
    <name type="scientific">Halomonas colorata</name>
    <dbReference type="NCBI Taxonomy" id="2742615"/>
    <lineage>
        <taxon>Bacteria</taxon>
        <taxon>Pseudomonadati</taxon>
        <taxon>Pseudomonadota</taxon>
        <taxon>Gammaproteobacteria</taxon>
        <taxon>Oceanospirillales</taxon>
        <taxon>Halomonadaceae</taxon>
        <taxon>Halomonas</taxon>
    </lineage>
</organism>
<reference evidence="1 2" key="1">
    <citation type="submission" date="2020-07" db="EMBL/GenBank/DDBJ databases">
        <title>Halophilic bacteria isolated from french cheeses.</title>
        <authorList>
            <person name="Kothe C.I."/>
            <person name="Farah-Kraiem B."/>
            <person name="Renault P."/>
            <person name="Dridi B."/>
        </authorList>
    </citation>
    <scope>NUCLEOTIDE SEQUENCE [LARGE SCALE GENOMIC DNA]</scope>
    <source>
        <strain evidence="1 2">FME20</strain>
    </source>
</reference>
<proteinExistence type="predicted"/>
<evidence type="ECO:0000313" key="1">
    <source>
        <dbReference type="EMBL" id="MBE0465347.1"/>
    </source>
</evidence>
<sequence length="80" mass="9400">MQTFTVHYQEHEVMYGVLLSQARRLHLTPEQLIRRILARELGGISTPLTTIRRERDRDDFWLNNGALTSPFQREVRHGAV</sequence>
<dbReference type="EMBL" id="RRZB01000079">
    <property type="protein sequence ID" value="MBE0465347.1"/>
    <property type="molecule type" value="Genomic_DNA"/>
</dbReference>
<protein>
    <submittedName>
        <fullName evidence="1">Uncharacterized protein</fullName>
    </submittedName>
</protein>
<gene>
    <name evidence="1" type="ORF">EI547_18125</name>
</gene>
<dbReference type="Proteomes" id="UP001645038">
    <property type="component" value="Unassembled WGS sequence"/>
</dbReference>
<keyword evidence="2" id="KW-1185">Reference proteome</keyword>
<dbReference type="RefSeq" id="WP_192539772.1">
    <property type="nucleotide sequence ID" value="NZ_JABUZA010000032.1"/>
</dbReference>
<name>A0ABR9G389_9GAMM</name>
<comment type="caution">
    <text evidence="1">The sequence shown here is derived from an EMBL/GenBank/DDBJ whole genome shotgun (WGS) entry which is preliminary data.</text>
</comment>
<evidence type="ECO:0000313" key="2">
    <source>
        <dbReference type="Proteomes" id="UP001645038"/>
    </source>
</evidence>
<accession>A0ABR9G389</accession>